<dbReference type="SUPFAM" id="SSF90112">
    <property type="entry name" value="Neurotransmitter-gated ion-channel transmembrane pore"/>
    <property type="match status" value="1"/>
</dbReference>
<dbReference type="InterPro" id="IPR038050">
    <property type="entry name" value="Neuro_actylchol_rec"/>
</dbReference>
<dbReference type="OrthoDB" id="192269at2759"/>
<dbReference type="InterPro" id="IPR006202">
    <property type="entry name" value="Neur_chan_lig-bd"/>
</dbReference>
<evidence type="ECO:0000256" key="4">
    <source>
        <dbReference type="ARBA" id="ARBA00023136"/>
    </source>
</evidence>
<feature type="transmembrane region" description="Helical" evidence="5">
    <location>
        <begin position="416"/>
        <end position="436"/>
    </location>
</feature>
<proteinExistence type="predicted"/>
<keyword evidence="4 5" id="KW-0472">Membrane</keyword>
<dbReference type="Pfam" id="PF02931">
    <property type="entry name" value="Neur_chan_LBD"/>
    <property type="match status" value="1"/>
</dbReference>
<dbReference type="Gene3D" id="2.70.170.10">
    <property type="entry name" value="Neurotransmitter-gated ion-channel ligand-binding domain"/>
    <property type="match status" value="1"/>
</dbReference>
<comment type="subcellular location">
    <subcellularLocation>
        <location evidence="1">Membrane</location>
        <topology evidence="1">Multi-pass membrane protein</topology>
    </subcellularLocation>
</comment>
<name>A0A448Z9Y9_9STRA</name>
<dbReference type="GO" id="GO:0005230">
    <property type="term" value="F:extracellular ligand-gated monoatomic ion channel activity"/>
    <property type="evidence" value="ECO:0007669"/>
    <property type="project" value="InterPro"/>
</dbReference>
<evidence type="ECO:0000313" key="8">
    <source>
        <dbReference type="EMBL" id="VEU38808.1"/>
    </source>
</evidence>
<dbReference type="InterPro" id="IPR036734">
    <property type="entry name" value="Neur_chan_lig-bd_sf"/>
</dbReference>
<keyword evidence="3 5" id="KW-1133">Transmembrane helix</keyword>
<dbReference type="GO" id="GO:0016020">
    <property type="term" value="C:membrane"/>
    <property type="evidence" value="ECO:0007669"/>
    <property type="project" value="UniProtKB-SubCell"/>
</dbReference>
<feature type="domain" description="Neurotransmitter-gated ion-channel transmembrane" evidence="7">
    <location>
        <begin position="354"/>
        <end position="494"/>
    </location>
</feature>
<organism evidence="8 9">
    <name type="scientific">Pseudo-nitzschia multistriata</name>
    <dbReference type="NCBI Taxonomy" id="183589"/>
    <lineage>
        <taxon>Eukaryota</taxon>
        <taxon>Sar</taxon>
        <taxon>Stramenopiles</taxon>
        <taxon>Ochrophyta</taxon>
        <taxon>Bacillariophyta</taxon>
        <taxon>Bacillariophyceae</taxon>
        <taxon>Bacillariophycidae</taxon>
        <taxon>Bacillariales</taxon>
        <taxon>Bacillariaceae</taxon>
        <taxon>Pseudo-nitzschia</taxon>
    </lineage>
</organism>
<dbReference type="SUPFAM" id="SSF63712">
    <property type="entry name" value="Nicotinic receptor ligand binding domain-like"/>
    <property type="match status" value="1"/>
</dbReference>
<evidence type="ECO:0000313" key="9">
    <source>
        <dbReference type="Proteomes" id="UP000291116"/>
    </source>
</evidence>
<dbReference type="GO" id="GO:0004888">
    <property type="term" value="F:transmembrane signaling receptor activity"/>
    <property type="evidence" value="ECO:0007669"/>
    <property type="project" value="InterPro"/>
</dbReference>
<reference evidence="8 9" key="1">
    <citation type="submission" date="2019-01" db="EMBL/GenBank/DDBJ databases">
        <authorList>
            <person name="Ferrante I. M."/>
        </authorList>
    </citation>
    <scope>NUCLEOTIDE SEQUENCE [LARGE SCALE GENOMIC DNA]</scope>
    <source>
        <strain evidence="8 9">B856</strain>
    </source>
</reference>
<dbReference type="PANTHER" id="PTHR18945">
    <property type="entry name" value="NEUROTRANSMITTER GATED ION CHANNEL"/>
    <property type="match status" value="1"/>
</dbReference>
<dbReference type="Gene3D" id="1.20.58.390">
    <property type="entry name" value="Neurotransmitter-gated ion-channel transmembrane domain"/>
    <property type="match status" value="1"/>
</dbReference>
<feature type="transmembrane region" description="Helical" evidence="5">
    <location>
        <begin position="349"/>
        <end position="371"/>
    </location>
</feature>
<dbReference type="InterPro" id="IPR006201">
    <property type="entry name" value="Neur_channel"/>
</dbReference>
<feature type="transmembrane region" description="Helical" evidence="5">
    <location>
        <begin position="378"/>
        <end position="396"/>
    </location>
</feature>
<evidence type="ECO:0000259" key="7">
    <source>
        <dbReference type="Pfam" id="PF02932"/>
    </source>
</evidence>
<keyword evidence="9" id="KW-1185">Reference proteome</keyword>
<sequence length="570" mass="65358">MNLWEKNLYQSVVRGERATPNTVTDQKPNPSYPFQSLRRRNEPKEQAIVMGDDDDDDQFLNDDDAVVSDCSLCQGLPMEENFVPFGDNSTCSELEEFYYSDYKNTVPGESCINDVVVNMAFDRCCRQSIPKYECETNIQERLFGSESNYNTAVPPVISMKEPLTVLVSMVYFFLQDIDTAENTAKISLQVSFTWVDPRLKWDIVDNDTCSNKIDVFSGHEIEQTMIWIPDYDLLNGIEGIRSMPTRKVQVTSSGRVQMDMFGGIEAFCPMSGLANIPFDTLGCQFVFWPREQYNALIKYELQYPEQMWFAPYDGIYKEWQLVPDRTEQKIDPASGHVIVNFYFKRAKQYYIWNILVPTIILTYLSFFTFLLDMRVGERLGFGTALALVVVAQQIVTSDKLPVSDQPLWLDKFVGRSFYWVLVPVVQSALVGFLYFLREDRQATKENKNLELMSMSARLSMMRRAASKRNEKAYTEDEATGEEQEALVDPTLQLTDAVSTMQKENFLYTFSFRKFDMICLALAATTYSAFIVIMYTEVHGGFWVTNEPPKVGRNGTFDLGVVVYNTSDPTS</sequence>
<evidence type="ECO:0000256" key="5">
    <source>
        <dbReference type="SAM" id="Phobius"/>
    </source>
</evidence>
<dbReference type="AlphaFoldDB" id="A0A448Z9Y9"/>
<evidence type="ECO:0000256" key="3">
    <source>
        <dbReference type="ARBA" id="ARBA00022989"/>
    </source>
</evidence>
<protein>
    <submittedName>
        <fullName evidence="8">Uncharacterized protein</fullName>
    </submittedName>
</protein>
<keyword evidence="2 5" id="KW-0812">Transmembrane</keyword>
<evidence type="ECO:0000256" key="1">
    <source>
        <dbReference type="ARBA" id="ARBA00004141"/>
    </source>
</evidence>
<dbReference type="EMBL" id="CAACVS010000188">
    <property type="protein sequence ID" value="VEU38808.1"/>
    <property type="molecule type" value="Genomic_DNA"/>
</dbReference>
<dbReference type="Pfam" id="PF02932">
    <property type="entry name" value="Neur_chan_memb"/>
    <property type="match status" value="1"/>
</dbReference>
<dbReference type="InterPro" id="IPR036719">
    <property type="entry name" value="Neuro-gated_channel_TM_sf"/>
</dbReference>
<dbReference type="Proteomes" id="UP000291116">
    <property type="component" value="Unassembled WGS sequence"/>
</dbReference>
<evidence type="ECO:0000256" key="2">
    <source>
        <dbReference type="ARBA" id="ARBA00022692"/>
    </source>
</evidence>
<feature type="domain" description="Neurotransmitter-gated ion-channel ligand-binding" evidence="6">
    <location>
        <begin position="137"/>
        <end position="305"/>
    </location>
</feature>
<dbReference type="InterPro" id="IPR006029">
    <property type="entry name" value="Neurotrans-gated_channel_TM"/>
</dbReference>
<feature type="transmembrane region" description="Helical" evidence="5">
    <location>
        <begin position="516"/>
        <end position="535"/>
    </location>
</feature>
<evidence type="ECO:0000259" key="6">
    <source>
        <dbReference type="Pfam" id="PF02931"/>
    </source>
</evidence>
<gene>
    <name evidence="8" type="ORF">PSNMU_V1.4_AUG-EV-PASAV3_0056400</name>
</gene>
<accession>A0A448Z9Y9</accession>